<organism evidence="2 3">
    <name type="scientific">Vitis vinifera</name>
    <name type="common">Grape</name>
    <dbReference type="NCBI Taxonomy" id="29760"/>
    <lineage>
        <taxon>Eukaryota</taxon>
        <taxon>Viridiplantae</taxon>
        <taxon>Streptophyta</taxon>
        <taxon>Embryophyta</taxon>
        <taxon>Tracheophyta</taxon>
        <taxon>Spermatophyta</taxon>
        <taxon>Magnoliopsida</taxon>
        <taxon>eudicotyledons</taxon>
        <taxon>Gunneridae</taxon>
        <taxon>Pentapetalae</taxon>
        <taxon>rosids</taxon>
        <taxon>Vitales</taxon>
        <taxon>Vitaceae</taxon>
        <taxon>Viteae</taxon>
        <taxon>Vitis</taxon>
    </lineage>
</organism>
<dbReference type="InParanoid" id="D7SRI2"/>
<dbReference type="EMBL" id="FN594970">
    <property type="protein sequence ID" value="CBI18263.3"/>
    <property type="molecule type" value="Genomic_DNA"/>
</dbReference>
<evidence type="ECO:0000259" key="1">
    <source>
        <dbReference type="Pfam" id="PF18122"/>
    </source>
</evidence>
<proteinExistence type="predicted"/>
<feature type="domain" description="Anaphase-promoting complex subunit 1 C-terminal" evidence="1">
    <location>
        <begin position="5"/>
        <end position="56"/>
    </location>
</feature>
<dbReference type="PaxDb" id="29760-VIT_18s0075g00080.t01"/>
<evidence type="ECO:0000313" key="2">
    <source>
        <dbReference type="EMBL" id="CBI18263.3"/>
    </source>
</evidence>
<gene>
    <name evidence="2" type="ordered locus">VIT_18s0075g00080</name>
</gene>
<dbReference type="Pfam" id="PF18122">
    <property type="entry name" value="APC1_C"/>
    <property type="match status" value="1"/>
</dbReference>
<name>D7SRI2_VITVI</name>
<dbReference type="InterPro" id="IPR041221">
    <property type="entry name" value="APC1_C"/>
</dbReference>
<protein>
    <recommendedName>
        <fullName evidence="1">Anaphase-promoting complex subunit 1 C-terminal domain-containing protein</fullName>
    </recommendedName>
</protein>
<reference evidence="3" key="1">
    <citation type="journal article" date="2007" name="Nature">
        <title>The grapevine genome sequence suggests ancestral hexaploidization in major angiosperm phyla.</title>
        <authorList>
            <consortium name="The French-Italian Public Consortium for Grapevine Genome Characterization."/>
            <person name="Jaillon O."/>
            <person name="Aury J.-M."/>
            <person name="Noel B."/>
            <person name="Policriti A."/>
            <person name="Clepet C."/>
            <person name="Casagrande A."/>
            <person name="Choisne N."/>
            <person name="Aubourg S."/>
            <person name="Vitulo N."/>
            <person name="Jubin C."/>
            <person name="Vezzi A."/>
            <person name="Legeai F."/>
            <person name="Hugueney P."/>
            <person name="Dasilva C."/>
            <person name="Horner D."/>
            <person name="Mica E."/>
            <person name="Jublot D."/>
            <person name="Poulain J."/>
            <person name="Bruyere C."/>
            <person name="Billault A."/>
            <person name="Segurens B."/>
            <person name="Gouyvenoux M."/>
            <person name="Ugarte E."/>
            <person name="Cattonaro F."/>
            <person name="Anthouard V."/>
            <person name="Vico V."/>
            <person name="Del Fabbro C."/>
            <person name="Alaux M."/>
            <person name="Di Gaspero G."/>
            <person name="Dumas V."/>
            <person name="Felice N."/>
            <person name="Paillard S."/>
            <person name="Juman I."/>
            <person name="Moroldo M."/>
            <person name="Scalabrin S."/>
            <person name="Canaguier A."/>
            <person name="Le Clainche I."/>
            <person name="Malacrida G."/>
            <person name="Durand E."/>
            <person name="Pesole G."/>
            <person name="Laucou V."/>
            <person name="Chatelet P."/>
            <person name="Merdinoglu D."/>
            <person name="Delledonne M."/>
            <person name="Pezzotti M."/>
            <person name="Lecharny A."/>
            <person name="Scarpelli C."/>
            <person name="Artiguenave F."/>
            <person name="Pe M.E."/>
            <person name="Valle G."/>
            <person name="Morgante M."/>
            <person name="Caboche M."/>
            <person name="Adam-Blondon A.-F."/>
            <person name="Weissenbach J."/>
            <person name="Quetier F."/>
            <person name="Wincker P."/>
        </authorList>
    </citation>
    <scope>NUCLEOTIDE SEQUENCE [LARGE SCALE GENOMIC DNA]</scope>
    <source>
        <strain evidence="3">cv. Pinot noir / PN40024</strain>
    </source>
</reference>
<accession>D7SRI2</accession>
<dbReference type="Proteomes" id="UP000009183">
    <property type="component" value="Chromosome 18"/>
</dbReference>
<evidence type="ECO:0000313" key="3">
    <source>
        <dbReference type="Proteomes" id="UP000009183"/>
    </source>
</evidence>
<dbReference type="AlphaFoldDB" id="D7SRI2"/>
<keyword evidence="3" id="KW-1185">Reference proteome</keyword>
<dbReference type="HOGENOM" id="CLU_2982985_0_0_1"/>
<sequence length="58" mass="6367">MVGQLFSTFLSDPSLIAFAQLCWDPSWNGSDVGFQAFCLQVSVECVSKDRPALLQVTL</sequence>
<dbReference type="STRING" id="29760.D7SRI2"/>